<name>A0A834KXZ3_VESPE</name>
<dbReference type="Proteomes" id="UP000600918">
    <property type="component" value="Unassembled WGS sequence"/>
</dbReference>
<evidence type="ECO:0000313" key="1">
    <source>
        <dbReference type="EMBL" id="KAF7413174.1"/>
    </source>
</evidence>
<protein>
    <submittedName>
        <fullName evidence="1">Uncharacterized protein</fullName>
    </submittedName>
</protein>
<sequence length="164" mass="18772">MALAIAGENTEERVHAHDMIILLKTPTNVMGIFSDIINETLRRSENHQLAREQSSLIPLQYGIDRYLRSSVRGMECKESTRVERKSLGKWFAVVSRVLRSSGSQRSRVQYPADKTGAGKEIQTRRIPDNTADYDNFWTFASRSVFGFQRVRGGETYRSRYHLGS</sequence>
<dbReference type="AlphaFoldDB" id="A0A834KXZ3"/>
<accession>A0A834KXZ3</accession>
<comment type="caution">
    <text evidence="1">The sequence shown here is derived from an EMBL/GenBank/DDBJ whole genome shotgun (WGS) entry which is preliminary data.</text>
</comment>
<evidence type="ECO:0000313" key="2">
    <source>
        <dbReference type="Proteomes" id="UP000600918"/>
    </source>
</evidence>
<proteinExistence type="predicted"/>
<keyword evidence="2" id="KW-1185">Reference proteome</keyword>
<reference evidence="1" key="1">
    <citation type="journal article" date="2020" name="G3 (Bethesda)">
        <title>High-Quality Assemblies for Three Invasive Social Wasps from the &lt;i&gt;Vespula&lt;/i&gt; Genus.</title>
        <authorList>
            <person name="Harrop T.W.R."/>
            <person name="Guhlin J."/>
            <person name="McLaughlin G.M."/>
            <person name="Permina E."/>
            <person name="Stockwell P."/>
            <person name="Gilligan J."/>
            <person name="Le Lec M.F."/>
            <person name="Gruber M.A.M."/>
            <person name="Quinn O."/>
            <person name="Lovegrove M."/>
            <person name="Duncan E.J."/>
            <person name="Remnant E.J."/>
            <person name="Van Eeckhoven J."/>
            <person name="Graham B."/>
            <person name="Knapp R.A."/>
            <person name="Langford K.W."/>
            <person name="Kronenberg Z."/>
            <person name="Press M.O."/>
            <person name="Eacker S.M."/>
            <person name="Wilson-Rankin E.E."/>
            <person name="Purcell J."/>
            <person name="Lester P.J."/>
            <person name="Dearden P.K."/>
        </authorList>
    </citation>
    <scope>NUCLEOTIDE SEQUENCE</scope>
    <source>
        <strain evidence="1">Volc-1</strain>
    </source>
</reference>
<gene>
    <name evidence="1" type="ORF">H0235_013025</name>
</gene>
<dbReference type="EMBL" id="JACSDY010000012">
    <property type="protein sequence ID" value="KAF7413174.1"/>
    <property type="molecule type" value="Genomic_DNA"/>
</dbReference>
<organism evidence="1 2">
    <name type="scientific">Vespula pensylvanica</name>
    <name type="common">Western yellow jacket</name>
    <name type="synonym">Wasp</name>
    <dbReference type="NCBI Taxonomy" id="30213"/>
    <lineage>
        <taxon>Eukaryota</taxon>
        <taxon>Metazoa</taxon>
        <taxon>Ecdysozoa</taxon>
        <taxon>Arthropoda</taxon>
        <taxon>Hexapoda</taxon>
        <taxon>Insecta</taxon>
        <taxon>Pterygota</taxon>
        <taxon>Neoptera</taxon>
        <taxon>Endopterygota</taxon>
        <taxon>Hymenoptera</taxon>
        <taxon>Apocrita</taxon>
        <taxon>Aculeata</taxon>
        <taxon>Vespoidea</taxon>
        <taxon>Vespidae</taxon>
        <taxon>Vespinae</taxon>
        <taxon>Vespula</taxon>
    </lineage>
</organism>